<reference evidence="2 3" key="1">
    <citation type="submission" date="2020-04" db="EMBL/GenBank/DDBJ databases">
        <title>Genome sequencing of novel species.</title>
        <authorList>
            <person name="Heo J."/>
            <person name="Kim S.-J."/>
            <person name="Kim J.-S."/>
            <person name="Hong S.-B."/>
            <person name="Kwon S.-W."/>
        </authorList>
    </citation>
    <scope>NUCLEOTIDE SEQUENCE [LARGE SCALE GENOMIC DNA]</scope>
    <source>
        <strain evidence="2 3">MFER-1</strain>
    </source>
</reference>
<dbReference type="KEGG" id="cheb:HH215_15055"/>
<proteinExistence type="predicted"/>
<feature type="chain" id="PRO_5030964398" evidence="1">
    <location>
        <begin position="23"/>
        <end position="160"/>
    </location>
</feature>
<dbReference type="EMBL" id="CP051680">
    <property type="protein sequence ID" value="QJD84364.1"/>
    <property type="molecule type" value="Genomic_DNA"/>
</dbReference>
<evidence type="ECO:0000313" key="2">
    <source>
        <dbReference type="EMBL" id="QJD84364.1"/>
    </source>
</evidence>
<keyword evidence="3" id="KW-1185">Reference proteome</keyword>
<keyword evidence="1" id="KW-0732">Signal</keyword>
<dbReference type="RefSeq" id="WP_169280648.1">
    <property type="nucleotide sequence ID" value="NZ_CP051680.1"/>
</dbReference>
<feature type="signal peptide" evidence="1">
    <location>
        <begin position="1"/>
        <end position="22"/>
    </location>
</feature>
<evidence type="ECO:0000313" key="3">
    <source>
        <dbReference type="Proteomes" id="UP000502248"/>
    </source>
</evidence>
<evidence type="ECO:0000256" key="1">
    <source>
        <dbReference type="SAM" id="SignalP"/>
    </source>
</evidence>
<dbReference type="Proteomes" id="UP000502248">
    <property type="component" value="Chromosome"/>
</dbReference>
<sequence>MLISWLILFSSITNGGAAPAAAAPVTAVYPQPASQQLILDGIELGAKGAEVKEAWGNPSKIVSDEWSSDCEIWSYKGGKNVGMCDDNVSYVQVMADAKKANLNGTDIAMVNKDLRQALGKPEFKAEDGWGIVRGSDAIKVFVDEKGKLVSVDLFPEPCPL</sequence>
<dbReference type="AlphaFoldDB" id="A0A7Z2ZLX4"/>
<accession>A0A7Z2ZLX4</accession>
<protein>
    <submittedName>
        <fullName evidence="2">Uncharacterized protein</fullName>
    </submittedName>
</protein>
<organism evidence="2 3">
    <name type="scientific">Cohnella herbarum</name>
    <dbReference type="NCBI Taxonomy" id="2728023"/>
    <lineage>
        <taxon>Bacteria</taxon>
        <taxon>Bacillati</taxon>
        <taxon>Bacillota</taxon>
        <taxon>Bacilli</taxon>
        <taxon>Bacillales</taxon>
        <taxon>Paenibacillaceae</taxon>
        <taxon>Cohnella</taxon>
    </lineage>
</organism>
<name>A0A7Z2ZLX4_9BACL</name>
<gene>
    <name evidence="2" type="ORF">HH215_15055</name>
</gene>